<dbReference type="SUPFAM" id="SSF55347">
    <property type="entry name" value="Glyceraldehyde-3-phosphate dehydrogenase-like, C-terminal domain"/>
    <property type="match status" value="1"/>
</dbReference>
<feature type="compositionally biased region" description="Basic and acidic residues" evidence="1">
    <location>
        <begin position="414"/>
        <end position="437"/>
    </location>
</feature>
<dbReference type="PANTHER" id="PTHR43377">
    <property type="entry name" value="BILIVERDIN REDUCTASE A"/>
    <property type="match status" value="1"/>
</dbReference>
<dbReference type="PANTHER" id="PTHR43377:SF6">
    <property type="entry name" value="GFO_IDH_MOCA-LIKE OXIDOREDUCTASE N-TERMINAL DOMAIN-CONTAINING PROTEIN"/>
    <property type="match status" value="1"/>
</dbReference>
<keyword evidence="5" id="KW-1185">Reference proteome</keyword>
<dbReference type="AlphaFoldDB" id="A0A5M6IJH8"/>
<feature type="region of interest" description="Disordered" evidence="1">
    <location>
        <begin position="411"/>
        <end position="437"/>
    </location>
</feature>
<dbReference type="OrthoDB" id="9792935at2"/>
<dbReference type="Pfam" id="PF01408">
    <property type="entry name" value="GFO_IDH_MocA"/>
    <property type="match status" value="1"/>
</dbReference>
<dbReference type="InterPro" id="IPR051450">
    <property type="entry name" value="Gfo/Idh/MocA_Oxidoreductases"/>
</dbReference>
<evidence type="ECO:0000256" key="1">
    <source>
        <dbReference type="SAM" id="MobiDB-lite"/>
    </source>
</evidence>
<dbReference type="InterPro" id="IPR036291">
    <property type="entry name" value="NAD(P)-bd_dom_sf"/>
</dbReference>
<dbReference type="GO" id="GO:0000166">
    <property type="term" value="F:nucleotide binding"/>
    <property type="evidence" value="ECO:0007669"/>
    <property type="project" value="InterPro"/>
</dbReference>
<dbReference type="InterPro" id="IPR055170">
    <property type="entry name" value="GFO_IDH_MocA-like_dom"/>
</dbReference>
<dbReference type="SUPFAM" id="SSF51735">
    <property type="entry name" value="NAD(P)-binding Rossmann-fold domains"/>
    <property type="match status" value="1"/>
</dbReference>
<proteinExistence type="predicted"/>
<comment type="caution">
    <text evidence="4">The sequence shown here is derived from an EMBL/GenBank/DDBJ whole genome shotgun (WGS) entry which is preliminary data.</text>
</comment>
<dbReference type="Proteomes" id="UP000325255">
    <property type="component" value="Unassembled WGS sequence"/>
</dbReference>
<dbReference type="EMBL" id="VWPK01000083">
    <property type="protein sequence ID" value="KAA5608423.1"/>
    <property type="molecule type" value="Genomic_DNA"/>
</dbReference>
<reference evidence="4 5" key="1">
    <citation type="submission" date="2019-09" db="EMBL/GenBank/DDBJ databases">
        <title>Genome sequence of Rhodovastum atsumiense, a diverse member of the Acetobacteraceae family of non-sulfur purple photosynthetic bacteria.</title>
        <authorList>
            <person name="Meyer T."/>
            <person name="Kyndt J."/>
        </authorList>
    </citation>
    <scope>NUCLEOTIDE SEQUENCE [LARGE SCALE GENOMIC DNA]</scope>
    <source>
        <strain evidence="4 5">DSM 21279</strain>
    </source>
</reference>
<evidence type="ECO:0000313" key="4">
    <source>
        <dbReference type="EMBL" id="KAA5608423.1"/>
    </source>
</evidence>
<dbReference type="InterPro" id="IPR000683">
    <property type="entry name" value="Gfo/Idh/MocA-like_OxRdtase_N"/>
</dbReference>
<dbReference type="Gene3D" id="3.30.360.10">
    <property type="entry name" value="Dihydrodipicolinate Reductase, domain 2"/>
    <property type="match status" value="1"/>
</dbReference>
<feature type="domain" description="Gfo/Idh/MocA-like oxidoreductase N-terminal" evidence="2">
    <location>
        <begin position="78"/>
        <end position="195"/>
    </location>
</feature>
<dbReference type="Pfam" id="PF22725">
    <property type="entry name" value="GFO_IDH_MocA_C3"/>
    <property type="match status" value="1"/>
</dbReference>
<evidence type="ECO:0000259" key="3">
    <source>
        <dbReference type="Pfam" id="PF22725"/>
    </source>
</evidence>
<organism evidence="4 5">
    <name type="scientific">Rhodovastum atsumiense</name>
    <dbReference type="NCBI Taxonomy" id="504468"/>
    <lineage>
        <taxon>Bacteria</taxon>
        <taxon>Pseudomonadati</taxon>
        <taxon>Pseudomonadota</taxon>
        <taxon>Alphaproteobacteria</taxon>
        <taxon>Acetobacterales</taxon>
        <taxon>Acetobacteraceae</taxon>
        <taxon>Rhodovastum</taxon>
    </lineage>
</organism>
<evidence type="ECO:0000313" key="5">
    <source>
        <dbReference type="Proteomes" id="UP000325255"/>
    </source>
</evidence>
<protein>
    <submittedName>
        <fullName evidence="4">Gfo/Idh/MocA family oxidoreductase</fullName>
    </submittedName>
</protein>
<sequence>MRSLQMDWTKGTNACSYREQARQRRKPQFMTLKRNDVPARSSQCNGRPDHAVALLRMQGEHDVLPHYGLDRRPETAGLRVAVVGCGYWGSKHVRVLSATPGVAGITLIEQDLALARSLQVRFPTTTICTSLNEALPYVDAVVIATPPESHGELALAALRARKPVLVEKPLTTSLDEARLLVAEARRSGALLMVGHTFQFNPAVRELRRRLQAGELGEIYYIHSARLNLGLYRPDVNVIWDLAPHDISILNFLLDAVPRSVDAWGASLAFGGIEDMAYVKLQYDDPKVTGYVHLSWLDPRKTRTVTIVGSRKMAVYDDMAEEPLRIFDRSVHGHEGSPPSHERPAMYRYGDIVAPYIRPDEPLALQDRHFIDSIRQNRVPEASGEQALGIIAALEAIDRSMRNRGQVTVPSLAELEPRRDMRPPVGDRHAEASSTEMR</sequence>
<accession>A0A5M6IJH8</accession>
<feature type="domain" description="GFO/IDH/MocA-like oxidoreductase" evidence="3">
    <location>
        <begin position="203"/>
        <end position="312"/>
    </location>
</feature>
<dbReference type="Gene3D" id="3.40.50.720">
    <property type="entry name" value="NAD(P)-binding Rossmann-like Domain"/>
    <property type="match status" value="1"/>
</dbReference>
<evidence type="ECO:0000259" key="2">
    <source>
        <dbReference type="Pfam" id="PF01408"/>
    </source>
</evidence>
<name>A0A5M6IJH8_9PROT</name>
<gene>
    <name evidence="4" type="ORF">F1189_29075</name>
</gene>